<keyword evidence="1" id="KW-1133">Transmembrane helix</keyword>
<protein>
    <submittedName>
        <fullName evidence="2">DUF2842 domain-containing protein</fullName>
    </submittedName>
</protein>
<accession>A0ABU9T3C4</accession>
<organism evidence="2 3">
    <name type="scientific">Ahrensia kielensis</name>
    <dbReference type="NCBI Taxonomy" id="76980"/>
    <lineage>
        <taxon>Bacteria</taxon>
        <taxon>Pseudomonadati</taxon>
        <taxon>Pseudomonadota</taxon>
        <taxon>Alphaproteobacteria</taxon>
        <taxon>Hyphomicrobiales</taxon>
        <taxon>Ahrensiaceae</taxon>
        <taxon>Ahrensia</taxon>
    </lineage>
</organism>
<evidence type="ECO:0000313" key="2">
    <source>
        <dbReference type="EMBL" id="MEM5500632.1"/>
    </source>
</evidence>
<gene>
    <name evidence="2" type="ORF">WNY59_03415</name>
</gene>
<keyword evidence="3" id="KW-1185">Reference proteome</keyword>
<dbReference type="Pfam" id="PF11003">
    <property type="entry name" value="DUF2842"/>
    <property type="match status" value="1"/>
</dbReference>
<dbReference type="EMBL" id="JBBMQO010000002">
    <property type="protein sequence ID" value="MEM5500632.1"/>
    <property type="molecule type" value="Genomic_DNA"/>
</dbReference>
<feature type="transmembrane region" description="Helical" evidence="1">
    <location>
        <begin position="39"/>
        <end position="64"/>
    </location>
</feature>
<sequence length="76" mass="8736">MPTRLKSFIGMLLLVTMVIVYALVATTVATYRLADSEWYIHLAFFGLSGLLWVVPAMFVISWMLKPSKKEIERNKQ</sequence>
<dbReference type="Proteomes" id="UP001477870">
    <property type="component" value="Unassembled WGS sequence"/>
</dbReference>
<reference evidence="2 3" key="1">
    <citation type="submission" date="2024-03" db="EMBL/GenBank/DDBJ databases">
        <title>Community enrichment and isolation of bacterial strains for fucoidan degradation.</title>
        <authorList>
            <person name="Sichert A."/>
        </authorList>
    </citation>
    <scope>NUCLEOTIDE SEQUENCE [LARGE SCALE GENOMIC DNA]</scope>
    <source>
        <strain evidence="2 3">AS62</strain>
    </source>
</reference>
<evidence type="ECO:0000256" key="1">
    <source>
        <dbReference type="SAM" id="Phobius"/>
    </source>
</evidence>
<name>A0ABU9T3C4_9HYPH</name>
<keyword evidence="1" id="KW-0812">Transmembrane</keyword>
<proteinExistence type="predicted"/>
<feature type="transmembrane region" description="Helical" evidence="1">
    <location>
        <begin position="12"/>
        <end position="33"/>
    </location>
</feature>
<keyword evidence="1" id="KW-0472">Membrane</keyword>
<evidence type="ECO:0000313" key="3">
    <source>
        <dbReference type="Proteomes" id="UP001477870"/>
    </source>
</evidence>
<comment type="caution">
    <text evidence="2">The sequence shown here is derived from an EMBL/GenBank/DDBJ whole genome shotgun (WGS) entry which is preliminary data.</text>
</comment>
<dbReference type="InterPro" id="IPR021265">
    <property type="entry name" value="DUF2842"/>
</dbReference>
<dbReference type="RefSeq" id="WP_342846933.1">
    <property type="nucleotide sequence ID" value="NZ_JBBMQO010000002.1"/>
</dbReference>